<dbReference type="Gene3D" id="1.20.960.30">
    <property type="match status" value="1"/>
</dbReference>
<evidence type="ECO:0000256" key="2">
    <source>
        <dbReference type="ARBA" id="ARBA00022574"/>
    </source>
</evidence>
<sequence>MTITSDELNYLIWRYLQETGLEISAFALQEETRIHELEEKYCKIIPLGCLINLVQKGIFYCEDESLVNENGELKSKDEVVSSFSLFGAIKKDSMKNKSLEFKGRFRLLNNDNENDQDEDEDEKQNENEYQYDQNHNHDKIPEINNKNKNKNKLKIKNENQDKDKDKDKDKGENQIEIEIENENENENENSTDKKINDNLLIEKESESEKKKIIILKDSIKFSSSTCCDWNPNSNANTVLAWGQNNATSKIVVVSQDSTQILQELSLVHPSTNFTANQTLVSEEITSISWSSMGPYLVTAVENGELRLWTAEGKLRNVMNLHHNPVLVIKWNLDNSYILTIDTNNTSIIWDVNTGTSVQHINYDSNNKNNPIDKTDLSSDINLGVDACWIDRTKFLIPGISGSMLIMNVGEMIPVGYLQGHTSSIGCLSYSKELQLLISGSDDNTIRIWKGDSFSSAQVLYGHSQAIVVAEWLSSEIILSGFNPLIVSCSLDGSIRIWDIITGNTILLSILNGIPIFCGVLSSNKNWFATGGMDGIISIWDVSPKTLVKKIKHIKKTIAKSEDIEPKNIENEDDDNKDKIFIGEWIGRIKPVAQYHCNQDPNLDNKNKDNIEGSLNDKLAVDENQKNKNSDDSNFIAALSWSQNSDRLCVSYSKSQSVIIQWPPFTDN</sequence>
<dbReference type="InterPro" id="IPR015943">
    <property type="entry name" value="WD40/YVTN_repeat-like_dom_sf"/>
</dbReference>
<feature type="compositionally biased region" description="Acidic residues" evidence="6">
    <location>
        <begin position="112"/>
        <end position="123"/>
    </location>
</feature>
<dbReference type="GO" id="GO:0034967">
    <property type="term" value="C:Set3 complex"/>
    <property type="evidence" value="ECO:0007669"/>
    <property type="project" value="TreeGrafter"/>
</dbReference>
<dbReference type="EMBL" id="KV454475">
    <property type="protein sequence ID" value="ODV63843.1"/>
    <property type="molecule type" value="Genomic_DNA"/>
</dbReference>
<feature type="compositionally biased region" description="Basic and acidic residues" evidence="6">
    <location>
        <begin position="155"/>
        <end position="172"/>
    </location>
</feature>
<dbReference type="InterPro" id="IPR019775">
    <property type="entry name" value="WD40_repeat_CS"/>
</dbReference>
<dbReference type="PROSITE" id="PS50082">
    <property type="entry name" value="WD_REPEATS_2"/>
    <property type="match status" value="5"/>
</dbReference>
<keyword evidence="2 5" id="KW-0853">WD repeat</keyword>
<evidence type="ECO:0000256" key="3">
    <source>
        <dbReference type="ARBA" id="ARBA00022737"/>
    </source>
</evidence>
<keyword evidence="3" id="KW-0677">Repeat</keyword>
<gene>
    <name evidence="7" type="ORF">ASCRUDRAFT_30683</name>
</gene>
<dbReference type="PANTHER" id="PTHR22846:SF2">
    <property type="entry name" value="F-BOX-LIKE_WD REPEAT-CONTAINING PROTEIN EBI"/>
    <property type="match status" value="1"/>
</dbReference>
<dbReference type="Gene3D" id="2.130.10.10">
    <property type="entry name" value="YVTN repeat-like/Quinoprotein amine dehydrogenase"/>
    <property type="match status" value="1"/>
</dbReference>
<dbReference type="PROSITE" id="PS00678">
    <property type="entry name" value="WD_REPEATS_1"/>
    <property type="match status" value="2"/>
</dbReference>
<evidence type="ECO:0000256" key="6">
    <source>
        <dbReference type="SAM" id="MobiDB-lite"/>
    </source>
</evidence>
<dbReference type="InParanoid" id="A0A1D2VQG0"/>
<evidence type="ECO:0000256" key="1">
    <source>
        <dbReference type="ARBA" id="ARBA00004123"/>
    </source>
</evidence>
<feature type="repeat" description="WD" evidence="5">
    <location>
        <begin position="417"/>
        <end position="458"/>
    </location>
</feature>
<accession>A0A1D2VQG0</accession>
<dbReference type="FunCoup" id="A0A1D2VQG0">
    <property type="interactions" value="603"/>
</dbReference>
<keyword evidence="4" id="KW-0539">Nucleus</keyword>
<dbReference type="InterPro" id="IPR001680">
    <property type="entry name" value="WD40_rpt"/>
</dbReference>
<dbReference type="Proteomes" id="UP000095038">
    <property type="component" value="Unassembled WGS sequence"/>
</dbReference>
<dbReference type="GO" id="GO:0006357">
    <property type="term" value="P:regulation of transcription by RNA polymerase II"/>
    <property type="evidence" value="ECO:0007669"/>
    <property type="project" value="TreeGrafter"/>
</dbReference>
<dbReference type="InterPro" id="IPR045183">
    <property type="entry name" value="Ebi-like"/>
</dbReference>
<dbReference type="OrthoDB" id="1367865at2759"/>
<evidence type="ECO:0000313" key="7">
    <source>
        <dbReference type="EMBL" id="ODV63843.1"/>
    </source>
</evidence>
<dbReference type="GO" id="GO:0003714">
    <property type="term" value="F:transcription corepressor activity"/>
    <property type="evidence" value="ECO:0007669"/>
    <property type="project" value="InterPro"/>
</dbReference>
<feature type="repeat" description="WD" evidence="5">
    <location>
        <begin position="520"/>
        <end position="549"/>
    </location>
</feature>
<keyword evidence="8" id="KW-1185">Reference proteome</keyword>
<comment type="subcellular location">
    <subcellularLocation>
        <location evidence="1">Nucleus</location>
    </subcellularLocation>
</comment>
<dbReference type="InterPro" id="IPR036322">
    <property type="entry name" value="WD40_repeat_dom_sf"/>
</dbReference>
<dbReference type="PROSITE" id="PS50294">
    <property type="entry name" value="WD_REPEATS_REGION"/>
    <property type="match status" value="1"/>
</dbReference>
<organism evidence="7 8">
    <name type="scientific">Ascoidea rubescens DSM 1968</name>
    <dbReference type="NCBI Taxonomy" id="1344418"/>
    <lineage>
        <taxon>Eukaryota</taxon>
        <taxon>Fungi</taxon>
        <taxon>Dikarya</taxon>
        <taxon>Ascomycota</taxon>
        <taxon>Saccharomycotina</taxon>
        <taxon>Saccharomycetes</taxon>
        <taxon>Ascoideaceae</taxon>
        <taxon>Ascoidea</taxon>
    </lineage>
</organism>
<dbReference type="SUPFAM" id="SSF50978">
    <property type="entry name" value="WD40 repeat-like"/>
    <property type="match status" value="1"/>
</dbReference>
<evidence type="ECO:0000256" key="4">
    <source>
        <dbReference type="ARBA" id="ARBA00023242"/>
    </source>
</evidence>
<feature type="repeat" description="WD" evidence="5">
    <location>
        <begin position="281"/>
        <end position="308"/>
    </location>
</feature>
<dbReference type="AlphaFoldDB" id="A0A1D2VQG0"/>
<dbReference type="Pfam" id="PF08513">
    <property type="entry name" value="LisH"/>
    <property type="match status" value="1"/>
</dbReference>
<dbReference type="PRINTS" id="PR00320">
    <property type="entry name" value="GPROTEINBRPT"/>
</dbReference>
<evidence type="ECO:0000256" key="5">
    <source>
        <dbReference type="PROSITE-ProRule" id="PRU00221"/>
    </source>
</evidence>
<name>A0A1D2VQG0_9ASCO</name>
<reference evidence="8" key="1">
    <citation type="submission" date="2016-05" db="EMBL/GenBank/DDBJ databases">
        <title>Comparative genomics of biotechnologically important yeasts.</title>
        <authorList>
            <consortium name="DOE Joint Genome Institute"/>
            <person name="Riley R."/>
            <person name="Haridas S."/>
            <person name="Wolfe K.H."/>
            <person name="Lopes M.R."/>
            <person name="Hittinger C.T."/>
            <person name="Goker M."/>
            <person name="Salamov A."/>
            <person name="Wisecaver J."/>
            <person name="Long T.M."/>
            <person name="Aerts A.L."/>
            <person name="Barry K."/>
            <person name="Choi C."/>
            <person name="Clum A."/>
            <person name="Coughlan A.Y."/>
            <person name="Deshpande S."/>
            <person name="Douglass A.P."/>
            <person name="Hanson S.J."/>
            <person name="Klenk H.-P."/>
            <person name="Labutti K."/>
            <person name="Lapidus A."/>
            <person name="Lindquist E."/>
            <person name="Lipzen A."/>
            <person name="Meier-Kolthoff J.P."/>
            <person name="Ohm R.A."/>
            <person name="Otillar R.P."/>
            <person name="Pangilinan J."/>
            <person name="Peng Y."/>
            <person name="Rokas A."/>
            <person name="Rosa C.A."/>
            <person name="Scheuner C."/>
            <person name="Sibirny A.A."/>
            <person name="Slot J.C."/>
            <person name="Stielow J.B."/>
            <person name="Sun H."/>
            <person name="Kurtzman C.P."/>
            <person name="Blackwell M."/>
            <person name="Grigoriev I.V."/>
            <person name="Jeffries T.W."/>
        </authorList>
    </citation>
    <scope>NUCLEOTIDE SEQUENCE [LARGE SCALE GENOMIC DNA]</scope>
    <source>
        <strain evidence="8">DSM 1968</strain>
    </source>
</reference>
<dbReference type="PANTHER" id="PTHR22846">
    <property type="entry name" value="WD40 REPEAT PROTEIN"/>
    <property type="match status" value="1"/>
</dbReference>
<evidence type="ECO:0000313" key="8">
    <source>
        <dbReference type="Proteomes" id="UP000095038"/>
    </source>
</evidence>
<dbReference type="InterPro" id="IPR020472">
    <property type="entry name" value="WD40_PAC1"/>
</dbReference>
<feature type="repeat" description="WD" evidence="5">
    <location>
        <begin position="318"/>
        <end position="359"/>
    </location>
</feature>
<dbReference type="SMART" id="SM00667">
    <property type="entry name" value="LisH"/>
    <property type="match status" value="1"/>
</dbReference>
<dbReference type="PROSITE" id="PS50896">
    <property type="entry name" value="LISH"/>
    <property type="match status" value="1"/>
</dbReference>
<proteinExistence type="predicted"/>
<dbReference type="InterPro" id="IPR006594">
    <property type="entry name" value="LisH"/>
</dbReference>
<dbReference type="STRING" id="1344418.A0A1D2VQG0"/>
<protein>
    <submittedName>
        <fullName evidence="7">WD40 repeat-like protein</fullName>
    </submittedName>
</protein>
<dbReference type="RefSeq" id="XP_020050150.1">
    <property type="nucleotide sequence ID" value="XM_020190206.1"/>
</dbReference>
<dbReference type="Pfam" id="PF00400">
    <property type="entry name" value="WD40"/>
    <property type="match status" value="4"/>
</dbReference>
<feature type="region of interest" description="Disordered" evidence="6">
    <location>
        <begin position="109"/>
        <end position="172"/>
    </location>
</feature>
<dbReference type="GeneID" id="30963842"/>
<dbReference type="SMART" id="SM00320">
    <property type="entry name" value="WD40"/>
    <property type="match status" value="6"/>
</dbReference>
<dbReference type="FunFam" id="1.20.960.30:FF:000001">
    <property type="entry name" value="F-box-like/WD repeat-containing protein TBL1XR1"/>
    <property type="match status" value="1"/>
</dbReference>
<feature type="repeat" description="WD" evidence="5">
    <location>
        <begin position="459"/>
        <end position="507"/>
    </location>
</feature>